<keyword evidence="1" id="KW-0472">Membrane</keyword>
<evidence type="ECO:0000256" key="1">
    <source>
        <dbReference type="SAM" id="Phobius"/>
    </source>
</evidence>
<organism evidence="2 3">
    <name type="scientific">Hymenobacter cavernae</name>
    <dbReference type="NCBI Taxonomy" id="2044852"/>
    <lineage>
        <taxon>Bacteria</taxon>
        <taxon>Pseudomonadati</taxon>
        <taxon>Bacteroidota</taxon>
        <taxon>Cytophagia</taxon>
        <taxon>Cytophagales</taxon>
        <taxon>Hymenobacteraceae</taxon>
        <taxon>Hymenobacter</taxon>
    </lineage>
</organism>
<feature type="transmembrane region" description="Helical" evidence="1">
    <location>
        <begin position="128"/>
        <end position="148"/>
    </location>
</feature>
<comment type="caution">
    <text evidence="2">The sequence shown here is derived from an EMBL/GenBank/DDBJ whole genome shotgun (WGS) entry which is preliminary data.</text>
</comment>
<feature type="transmembrane region" description="Helical" evidence="1">
    <location>
        <begin position="349"/>
        <end position="369"/>
    </location>
</feature>
<keyword evidence="3" id="KW-1185">Reference proteome</keyword>
<feature type="transmembrane region" description="Helical" evidence="1">
    <location>
        <begin position="310"/>
        <end position="329"/>
    </location>
</feature>
<dbReference type="Pfam" id="PF19510">
    <property type="entry name" value="DUF6044"/>
    <property type="match status" value="1"/>
</dbReference>
<dbReference type="Proteomes" id="UP000632273">
    <property type="component" value="Unassembled WGS sequence"/>
</dbReference>
<gene>
    <name evidence="2" type="primary">ykoS</name>
    <name evidence="2" type="ORF">GCM10011383_41580</name>
</gene>
<feature type="transmembrane region" description="Helical" evidence="1">
    <location>
        <begin position="175"/>
        <end position="204"/>
    </location>
</feature>
<proteinExistence type="predicted"/>
<protein>
    <submittedName>
        <fullName evidence="2">Membrane protein YkoS</fullName>
    </submittedName>
</protein>
<sequence>MPFSSRFSSPLVVALLGLLLFLLPWLVLGPQSYITIDDNLDTEISIPYLLTRHHLALDYRSDAVVPPIMNGLPRNALRSGLSLTMPLFAALSPLWAYLAHEVLVRLIGLLGMYALLRRHFLPDATAQSRWLAAGLGLAWAVLPIYPIYGVSVLGQPWVLLALLNLRRGPGHWTDWLLLILFPLWSMFVLAGAFVVAGAFVLLLWDVWQKRRVAWRLVAGLALLTIMFLVVEYPLFYSLLIAKQFVPHRLEFDLGQLGPHGWKAGLKSAALYFFMGQYHASLFFRGAALLGIGAALFTASAAARRSLRRELVPLLIGLGCLAVFCGFYPQLVAVVQNQVPALRTFNLSRFHFLTPLLWFVVLVFCLRRLLNARLRMALVTFQLLIGLAMNTEWLANLCILVGRARTNEPSYKAFVAPALFAEIQNSIQQQTGEEPAQYRVACLGLPPSVAQLNGFYTLDSYQNNYPLPYKHQFRPLIAGELAKSAVLRTYFDAWGNRCYLMAAELGKNFRVGALSHRTVQDFAFDAAAFRQMGGRYVLSAVRLATPVRSGLRLLREFHDPMAYWQVYLYEVK</sequence>
<evidence type="ECO:0000313" key="3">
    <source>
        <dbReference type="Proteomes" id="UP000632273"/>
    </source>
</evidence>
<dbReference type="RefSeq" id="WP_188815982.1">
    <property type="nucleotide sequence ID" value="NZ_BMHT01000009.1"/>
</dbReference>
<keyword evidence="1" id="KW-1133">Transmembrane helix</keyword>
<keyword evidence="1" id="KW-0812">Transmembrane</keyword>
<name>A0ABQ1UUN0_9BACT</name>
<feature type="transmembrane region" description="Helical" evidence="1">
    <location>
        <begin position="216"/>
        <end position="239"/>
    </location>
</feature>
<evidence type="ECO:0000313" key="2">
    <source>
        <dbReference type="EMBL" id="GGF25704.1"/>
    </source>
</evidence>
<dbReference type="InterPro" id="IPR046107">
    <property type="entry name" value="DUF6044"/>
</dbReference>
<feature type="transmembrane region" description="Helical" evidence="1">
    <location>
        <begin position="94"/>
        <end position="116"/>
    </location>
</feature>
<reference evidence="3" key="1">
    <citation type="journal article" date="2019" name="Int. J. Syst. Evol. Microbiol.">
        <title>The Global Catalogue of Microorganisms (GCM) 10K type strain sequencing project: providing services to taxonomists for standard genome sequencing and annotation.</title>
        <authorList>
            <consortium name="The Broad Institute Genomics Platform"/>
            <consortium name="The Broad Institute Genome Sequencing Center for Infectious Disease"/>
            <person name="Wu L."/>
            <person name="Ma J."/>
        </authorList>
    </citation>
    <scope>NUCLEOTIDE SEQUENCE [LARGE SCALE GENOMIC DNA]</scope>
    <source>
        <strain evidence="3">CGMCC 1.15197</strain>
    </source>
</reference>
<feature type="transmembrane region" description="Helical" evidence="1">
    <location>
        <begin position="281"/>
        <end position="298"/>
    </location>
</feature>
<dbReference type="EMBL" id="BMHT01000009">
    <property type="protein sequence ID" value="GGF25704.1"/>
    <property type="molecule type" value="Genomic_DNA"/>
</dbReference>
<accession>A0ABQ1UUN0</accession>